<accession>A0ABV2Q417</accession>
<evidence type="ECO:0000259" key="12">
    <source>
        <dbReference type="Pfam" id="PF01467"/>
    </source>
</evidence>
<gene>
    <name evidence="11" type="primary">nadD</name>
    <name evidence="13" type="ORF">ABIE13_000868</name>
</gene>
<evidence type="ECO:0000256" key="5">
    <source>
        <dbReference type="ARBA" id="ARBA00022679"/>
    </source>
</evidence>
<dbReference type="NCBIfam" id="TIGR00482">
    <property type="entry name" value="nicotinate (nicotinamide) nucleotide adenylyltransferase"/>
    <property type="match status" value="1"/>
</dbReference>
<evidence type="ECO:0000256" key="2">
    <source>
        <dbReference type="ARBA" id="ARBA00005019"/>
    </source>
</evidence>
<feature type="domain" description="Cytidyltransferase-like" evidence="12">
    <location>
        <begin position="10"/>
        <end position="174"/>
    </location>
</feature>
<dbReference type="EC" id="2.7.7.18" evidence="11"/>
<sequence length="205" mass="22333">MSAPRRRIGMFGGAFDPPHNGHVALARIAVEQLRLDELHIFPTGHAWHKARALSDGPLRVAMSELAFAGVPRVVLDTREVHRAGPTYTVDTLRELRQQSPDAQLLLIIGADQAETLHTWKDSADIARLAILSIAARARPVSDAPPADISNLPPGFYQPINLPPIVVSSTEIRARVAAGLPIEHLVPPAVARYIAEHHLYQLPPSP</sequence>
<comment type="caution">
    <text evidence="13">The sequence shown here is derived from an EMBL/GenBank/DDBJ whole genome shotgun (WGS) entry which is preliminary data.</text>
</comment>
<proteinExistence type="inferred from homology"/>
<evidence type="ECO:0000256" key="1">
    <source>
        <dbReference type="ARBA" id="ARBA00002324"/>
    </source>
</evidence>
<keyword evidence="4 11" id="KW-0662">Pyridine nucleotide biosynthesis</keyword>
<dbReference type="Pfam" id="PF01467">
    <property type="entry name" value="CTP_transf_like"/>
    <property type="match status" value="1"/>
</dbReference>
<evidence type="ECO:0000256" key="4">
    <source>
        <dbReference type="ARBA" id="ARBA00022642"/>
    </source>
</evidence>
<keyword evidence="8 11" id="KW-0067">ATP-binding</keyword>
<evidence type="ECO:0000313" key="14">
    <source>
        <dbReference type="Proteomes" id="UP001549320"/>
    </source>
</evidence>
<comment type="catalytic activity">
    <reaction evidence="10 11">
        <text>nicotinate beta-D-ribonucleotide + ATP + H(+) = deamido-NAD(+) + diphosphate</text>
        <dbReference type="Rhea" id="RHEA:22860"/>
        <dbReference type="ChEBI" id="CHEBI:15378"/>
        <dbReference type="ChEBI" id="CHEBI:30616"/>
        <dbReference type="ChEBI" id="CHEBI:33019"/>
        <dbReference type="ChEBI" id="CHEBI:57502"/>
        <dbReference type="ChEBI" id="CHEBI:58437"/>
        <dbReference type="EC" id="2.7.7.18"/>
    </reaction>
</comment>
<name>A0ABV2Q417_9BURK</name>
<dbReference type="Gene3D" id="3.40.50.620">
    <property type="entry name" value="HUPs"/>
    <property type="match status" value="1"/>
</dbReference>
<dbReference type="InterPro" id="IPR005248">
    <property type="entry name" value="NadD/NMNAT"/>
</dbReference>
<organism evidence="13 14">
    <name type="scientific">Ottowia thiooxydans</name>
    <dbReference type="NCBI Taxonomy" id="219182"/>
    <lineage>
        <taxon>Bacteria</taxon>
        <taxon>Pseudomonadati</taxon>
        <taxon>Pseudomonadota</taxon>
        <taxon>Betaproteobacteria</taxon>
        <taxon>Burkholderiales</taxon>
        <taxon>Comamonadaceae</taxon>
        <taxon>Ottowia</taxon>
    </lineage>
</organism>
<dbReference type="EMBL" id="JBEPSH010000002">
    <property type="protein sequence ID" value="MET4575768.1"/>
    <property type="molecule type" value="Genomic_DNA"/>
</dbReference>
<evidence type="ECO:0000256" key="11">
    <source>
        <dbReference type="HAMAP-Rule" id="MF_00244"/>
    </source>
</evidence>
<evidence type="ECO:0000256" key="6">
    <source>
        <dbReference type="ARBA" id="ARBA00022695"/>
    </source>
</evidence>
<comment type="function">
    <text evidence="1 11">Catalyzes the reversible adenylation of nicotinate mononucleotide (NaMN) to nicotinic acid adenine dinucleotide (NaAD).</text>
</comment>
<keyword evidence="5 11" id="KW-0808">Transferase</keyword>
<evidence type="ECO:0000256" key="7">
    <source>
        <dbReference type="ARBA" id="ARBA00022741"/>
    </source>
</evidence>
<dbReference type="HAMAP" id="MF_00244">
    <property type="entry name" value="NaMN_adenylyltr"/>
    <property type="match status" value="1"/>
</dbReference>
<comment type="similarity">
    <text evidence="3 11">Belongs to the NadD family.</text>
</comment>
<comment type="pathway">
    <text evidence="2 11">Cofactor biosynthesis; NAD(+) biosynthesis; deamido-NAD(+) from nicotinate D-ribonucleotide: step 1/1.</text>
</comment>
<evidence type="ECO:0000256" key="8">
    <source>
        <dbReference type="ARBA" id="ARBA00022840"/>
    </source>
</evidence>
<keyword evidence="14" id="KW-1185">Reference proteome</keyword>
<evidence type="ECO:0000313" key="13">
    <source>
        <dbReference type="EMBL" id="MET4575768.1"/>
    </source>
</evidence>
<dbReference type="NCBIfam" id="TIGR00125">
    <property type="entry name" value="cyt_tran_rel"/>
    <property type="match status" value="1"/>
</dbReference>
<dbReference type="InterPro" id="IPR014729">
    <property type="entry name" value="Rossmann-like_a/b/a_fold"/>
</dbReference>
<dbReference type="SUPFAM" id="SSF52374">
    <property type="entry name" value="Nucleotidylyl transferase"/>
    <property type="match status" value="1"/>
</dbReference>
<dbReference type="PANTHER" id="PTHR39321:SF3">
    <property type="entry name" value="PHOSPHOPANTETHEINE ADENYLYLTRANSFERASE"/>
    <property type="match status" value="1"/>
</dbReference>
<dbReference type="NCBIfam" id="NF000840">
    <property type="entry name" value="PRK00071.1-3"/>
    <property type="match status" value="1"/>
</dbReference>
<dbReference type="RefSeq" id="WP_354441435.1">
    <property type="nucleotide sequence ID" value="NZ_JBEPSH010000002.1"/>
</dbReference>
<dbReference type="InterPro" id="IPR004821">
    <property type="entry name" value="Cyt_trans-like"/>
</dbReference>
<reference evidence="13 14" key="1">
    <citation type="submission" date="2024-06" db="EMBL/GenBank/DDBJ databases">
        <title>Sorghum-associated microbial communities from plants grown in Nebraska, USA.</title>
        <authorList>
            <person name="Schachtman D."/>
        </authorList>
    </citation>
    <scope>NUCLEOTIDE SEQUENCE [LARGE SCALE GENOMIC DNA]</scope>
    <source>
        <strain evidence="13 14">2709</strain>
    </source>
</reference>
<dbReference type="PANTHER" id="PTHR39321">
    <property type="entry name" value="NICOTINATE-NUCLEOTIDE ADENYLYLTRANSFERASE-RELATED"/>
    <property type="match status" value="1"/>
</dbReference>
<dbReference type="Proteomes" id="UP001549320">
    <property type="component" value="Unassembled WGS sequence"/>
</dbReference>
<protein>
    <recommendedName>
        <fullName evidence="11">Probable nicotinate-nucleotide adenylyltransferase</fullName>
        <ecNumber evidence="11">2.7.7.18</ecNumber>
    </recommendedName>
    <alternativeName>
        <fullName evidence="11">Deamido-NAD(+) diphosphorylase</fullName>
    </alternativeName>
    <alternativeName>
        <fullName evidence="11">Deamido-NAD(+) pyrophosphorylase</fullName>
    </alternativeName>
    <alternativeName>
        <fullName evidence="11">Nicotinate mononucleotide adenylyltransferase</fullName>
        <shortName evidence="11">NaMN adenylyltransferase</shortName>
    </alternativeName>
</protein>
<dbReference type="GO" id="GO:0004515">
    <property type="term" value="F:nicotinate-nucleotide adenylyltransferase activity"/>
    <property type="evidence" value="ECO:0007669"/>
    <property type="project" value="UniProtKB-EC"/>
</dbReference>
<keyword evidence="9 11" id="KW-0520">NAD</keyword>
<evidence type="ECO:0000256" key="3">
    <source>
        <dbReference type="ARBA" id="ARBA00009014"/>
    </source>
</evidence>
<evidence type="ECO:0000256" key="10">
    <source>
        <dbReference type="ARBA" id="ARBA00048721"/>
    </source>
</evidence>
<keyword evidence="7 11" id="KW-0547">Nucleotide-binding</keyword>
<evidence type="ECO:0000256" key="9">
    <source>
        <dbReference type="ARBA" id="ARBA00023027"/>
    </source>
</evidence>
<keyword evidence="6 11" id="KW-0548">Nucleotidyltransferase</keyword>
<dbReference type="CDD" id="cd02165">
    <property type="entry name" value="NMNAT"/>
    <property type="match status" value="1"/>
</dbReference>